<reference evidence="10 11" key="1">
    <citation type="submission" date="2015-09" db="EMBL/GenBank/DDBJ databases">
        <title>Bacillus cereus food isolates.</title>
        <authorList>
            <person name="Boekhorst J."/>
        </authorList>
    </citation>
    <scope>NUCLEOTIDE SEQUENCE [LARGE SCALE GENOMIC DNA]</scope>
    <source>
        <strain evidence="10 11">B4088</strain>
    </source>
</reference>
<dbReference type="GO" id="GO:0043190">
    <property type="term" value="C:ATP-binding cassette (ABC) transporter complex"/>
    <property type="evidence" value="ECO:0007669"/>
    <property type="project" value="InterPro"/>
</dbReference>
<dbReference type="SUPFAM" id="SSF53850">
    <property type="entry name" value="Periplasmic binding protein-like II"/>
    <property type="match status" value="1"/>
</dbReference>
<dbReference type="PATRIC" id="fig|1396.535.peg.4146"/>
<keyword evidence="5" id="KW-0571">Peptide transport</keyword>
<dbReference type="PROSITE" id="PS51257">
    <property type="entry name" value="PROKAR_LIPOPROTEIN"/>
    <property type="match status" value="1"/>
</dbReference>
<evidence type="ECO:0000313" key="10">
    <source>
        <dbReference type="EMBL" id="KZD71936.1"/>
    </source>
</evidence>
<dbReference type="InterPro" id="IPR039424">
    <property type="entry name" value="SBP_5"/>
</dbReference>
<gene>
    <name evidence="10" type="ORF">B4088_0397</name>
</gene>
<evidence type="ECO:0000256" key="2">
    <source>
        <dbReference type="ARBA" id="ARBA00005695"/>
    </source>
</evidence>
<dbReference type="FunFam" id="3.10.105.10:FF:000001">
    <property type="entry name" value="Oligopeptide ABC transporter, oligopeptide-binding protein"/>
    <property type="match status" value="1"/>
</dbReference>
<comment type="similarity">
    <text evidence="2">Belongs to the bacterial solute-binding protein 5 family.</text>
</comment>
<proteinExistence type="inferred from homology"/>
<keyword evidence="3" id="KW-0813">Transport</keyword>
<evidence type="ECO:0000256" key="7">
    <source>
        <dbReference type="ARBA" id="ARBA00023288"/>
    </source>
</evidence>
<dbReference type="FunFam" id="3.90.76.10:FF:000001">
    <property type="entry name" value="Oligopeptide ABC transporter substrate-binding protein"/>
    <property type="match status" value="1"/>
</dbReference>
<evidence type="ECO:0000256" key="1">
    <source>
        <dbReference type="ARBA" id="ARBA00004193"/>
    </source>
</evidence>
<dbReference type="Proteomes" id="UP000076482">
    <property type="component" value="Unassembled WGS sequence"/>
</dbReference>
<dbReference type="PANTHER" id="PTHR30290:SF10">
    <property type="entry name" value="PERIPLASMIC OLIGOPEPTIDE-BINDING PROTEIN-RELATED"/>
    <property type="match status" value="1"/>
</dbReference>
<feature type="signal peptide" evidence="8">
    <location>
        <begin position="1"/>
        <end position="21"/>
    </location>
</feature>
<evidence type="ECO:0000256" key="5">
    <source>
        <dbReference type="ARBA" id="ARBA00022856"/>
    </source>
</evidence>
<evidence type="ECO:0000256" key="3">
    <source>
        <dbReference type="ARBA" id="ARBA00022448"/>
    </source>
</evidence>
<dbReference type="AlphaFoldDB" id="A0A164QN74"/>
<comment type="subcellular location">
    <subcellularLocation>
        <location evidence="1">Cell membrane</location>
        <topology evidence="1">Lipid-anchor</topology>
    </subcellularLocation>
</comment>
<dbReference type="Pfam" id="PF00496">
    <property type="entry name" value="SBP_bac_5"/>
    <property type="match status" value="1"/>
</dbReference>
<evidence type="ECO:0000313" key="11">
    <source>
        <dbReference type="Proteomes" id="UP000076482"/>
    </source>
</evidence>
<dbReference type="Gene3D" id="3.10.105.10">
    <property type="entry name" value="Dipeptide-binding Protein, Domain 3"/>
    <property type="match status" value="1"/>
</dbReference>
<accession>A0A164QN74</accession>
<keyword evidence="5" id="KW-0653">Protein transport</keyword>
<organism evidence="10 11">
    <name type="scientific">Bacillus cereus</name>
    <dbReference type="NCBI Taxonomy" id="1396"/>
    <lineage>
        <taxon>Bacteria</taxon>
        <taxon>Bacillati</taxon>
        <taxon>Bacillota</taxon>
        <taxon>Bacilli</taxon>
        <taxon>Bacillales</taxon>
        <taxon>Bacillaceae</taxon>
        <taxon>Bacillus</taxon>
        <taxon>Bacillus cereus group</taxon>
    </lineage>
</organism>
<dbReference type="RefSeq" id="WP_063259628.1">
    <property type="nucleotide sequence ID" value="NZ_LJKE01000015.1"/>
</dbReference>
<dbReference type="PIRSF" id="PIRSF002741">
    <property type="entry name" value="MppA"/>
    <property type="match status" value="1"/>
</dbReference>
<protein>
    <submittedName>
        <fullName evidence="10">Oligopeptide ABC transporter periplasmic oligopeptide-binding protein OppA</fullName>
    </submittedName>
</protein>
<sequence>MKNKFVKIPFLVLTASVVLVACGGKDTDTAVSKEDSKKVKLADKQVIKLLETSEIPSMDSSLATDSVSLMVMNNAMEGLYRLDKKNKPIPGIAKSVEISDDKLTYTFHLRDTKWSNGEPVKAQDFEYAWKRGINPDTAAQYAFIMYDVKNAEKINKKQESLDKLGVHAKDDKTLVVELERPTDAFLSKLAFATFYPLNEKFVTSQGAQHGLEANTTLYNGPFKMTEWKHEEGWVLKKNPNYWDKDDVKLEELEFSVIKDVGTAVNLYTTEMSDRAILSAEFVDKYKNDPGFKTQAEPSMFFLRLNQNNAVLKNDKVRKALNSVIDKDAMVNVLLNNGSVAADYFVPKKFVSDKNGKDFREANGDLVKYDVANGKKLWGEAKKELGKSKVTLELLNFDSESSKKVGEYIKDQLERNLDGLTVQIKQQPFAQKLELEKAKDYDISLAGWSPDYMDAISFMDIFLTGSPYNNMNYSNMEYDKLVKNAVVEIDSQKRWKMLLDAEKILLKEDASIVPLYQRGTSMLQRETVKGVIYHPTGGDYSFKWAYVTK</sequence>
<evidence type="ECO:0000256" key="6">
    <source>
        <dbReference type="ARBA" id="ARBA00023139"/>
    </source>
</evidence>
<dbReference type="Gene3D" id="3.90.76.10">
    <property type="entry name" value="Dipeptide-binding Protein, Domain 1"/>
    <property type="match status" value="1"/>
</dbReference>
<dbReference type="InterPro" id="IPR000914">
    <property type="entry name" value="SBP_5_dom"/>
</dbReference>
<evidence type="ECO:0000259" key="9">
    <source>
        <dbReference type="Pfam" id="PF00496"/>
    </source>
</evidence>
<keyword evidence="6" id="KW-0564">Palmitate</keyword>
<keyword evidence="7" id="KW-0449">Lipoprotein</keyword>
<feature type="domain" description="Solute-binding protein family 5" evidence="9">
    <location>
        <begin position="87"/>
        <end position="468"/>
    </location>
</feature>
<dbReference type="Gene3D" id="3.40.190.10">
    <property type="entry name" value="Periplasmic binding protein-like II"/>
    <property type="match status" value="1"/>
</dbReference>
<dbReference type="PANTHER" id="PTHR30290">
    <property type="entry name" value="PERIPLASMIC BINDING COMPONENT OF ABC TRANSPORTER"/>
    <property type="match status" value="1"/>
</dbReference>
<dbReference type="InterPro" id="IPR030678">
    <property type="entry name" value="Peptide/Ni-bd"/>
</dbReference>
<comment type="caution">
    <text evidence="10">The sequence shown here is derived from an EMBL/GenBank/DDBJ whole genome shotgun (WGS) entry which is preliminary data.</text>
</comment>
<keyword evidence="4 8" id="KW-0732">Signal</keyword>
<evidence type="ECO:0000256" key="4">
    <source>
        <dbReference type="ARBA" id="ARBA00022729"/>
    </source>
</evidence>
<dbReference type="EMBL" id="LJKE01000015">
    <property type="protein sequence ID" value="KZD71936.1"/>
    <property type="molecule type" value="Genomic_DNA"/>
</dbReference>
<feature type="chain" id="PRO_5039626163" evidence="8">
    <location>
        <begin position="22"/>
        <end position="548"/>
    </location>
</feature>
<dbReference type="GO" id="GO:0015833">
    <property type="term" value="P:peptide transport"/>
    <property type="evidence" value="ECO:0007669"/>
    <property type="project" value="UniProtKB-KW"/>
</dbReference>
<dbReference type="CDD" id="cd08504">
    <property type="entry name" value="PBP2_OppA"/>
    <property type="match status" value="1"/>
</dbReference>
<dbReference type="GO" id="GO:1904680">
    <property type="term" value="F:peptide transmembrane transporter activity"/>
    <property type="evidence" value="ECO:0007669"/>
    <property type="project" value="TreeGrafter"/>
</dbReference>
<evidence type="ECO:0000256" key="8">
    <source>
        <dbReference type="SAM" id="SignalP"/>
    </source>
</evidence>
<name>A0A164QN74_BACCE</name>
<dbReference type="GO" id="GO:0030288">
    <property type="term" value="C:outer membrane-bounded periplasmic space"/>
    <property type="evidence" value="ECO:0007669"/>
    <property type="project" value="UniProtKB-ARBA"/>
</dbReference>